<evidence type="ECO:0000256" key="5">
    <source>
        <dbReference type="ARBA" id="ARBA00023136"/>
    </source>
</evidence>
<keyword evidence="10" id="KW-1185">Reference proteome</keyword>
<keyword evidence="6" id="KW-0175">Coiled coil</keyword>
<dbReference type="SUPFAM" id="SSF52540">
    <property type="entry name" value="P-loop containing nucleoside triphosphate hydrolases"/>
    <property type="match status" value="2"/>
</dbReference>
<dbReference type="CDD" id="cd09912">
    <property type="entry name" value="DLP_2"/>
    <property type="match status" value="2"/>
</dbReference>
<evidence type="ECO:0000256" key="1">
    <source>
        <dbReference type="ARBA" id="ARBA00004370"/>
    </source>
</evidence>
<evidence type="ECO:0000313" key="10">
    <source>
        <dbReference type="Proteomes" id="UP000075666"/>
    </source>
</evidence>
<name>A0A150LB30_9BACI</name>
<dbReference type="InterPro" id="IPR027417">
    <property type="entry name" value="P-loop_NTPase"/>
</dbReference>
<dbReference type="InterPro" id="IPR027094">
    <property type="entry name" value="Mitofusin_fam"/>
</dbReference>
<comment type="subcellular location">
    <subcellularLocation>
        <location evidence="1">Membrane</location>
    </subcellularLocation>
</comment>
<reference evidence="9 11" key="2">
    <citation type="submission" date="2020-12" db="EMBL/GenBank/DDBJ databases">
        <title>Taxonomic evaluation of the Bacillus sporothermodurans group of bacteria based on whole genome sequences.</title>
        <authorList>
            <person name="Fiedler G."/>
            <person name="Herbstmann A.-D."/>
            <person name="Doll E."/>
            <person name="Wenning M."/>
            <person name="Brinks E."/>
            <person name="Kabisch J."/>
            <person name="Breitenwieser F."/>
            <person name="Lappann M."/>
            <person name="Boehnlein C."/>
            <person name="Franz C."/>
        </authorList>
    </citation>
    <scope>NUCLEOTIDE SEQUENCE [LARGE SCALE GENOMIC DNA]</scope>
    <source>
        <strain evidence="9 11">DSM 10599</strain>
    </source>
</reference>
<keyword evidence="5" id="KW-0472">Membrane</keyword>
<evidence type="ECO:0000313" key="9">
    <source>
        <dbReference type="EMBL" id="QQX24554.1"/>
    </source>
</evidence>
<gene>
    <name evidence="8" type="ORF">B4102_2475</name>
    <name evidence="9" type="ORF">JGZ69_17485</name>
</gene>
<evidence type="ECO:0000259" key="7">
    <source>
        <dbReference type="Pfam" id="PF00350"/>
    </source>
</evidence>
<dbReference type="InterPro" id="IPR045063">
    <property type="entry name" value="Dynamin_N"/>
</dbReference>
<evidence type="ECO:0000256" key="6">
    <source>
        <dbReference type="SAM" id="Coils"/>
    </source>
</evidence>
<dbReference type="Proteomes" id="UP000595512">
    <property type="component" value="Chromosome"/>
</dbReference>
<evidence type="ECO:0000313" key="8">
    <source>
        <dbReference type="EMBL" id="KYD09209.1"/>
    </source>
</evidence>
<dbReference type="GO" id="GO:0003924">
    <property type="term" value="F:GTPase activity"/>
    <property type="evidence" value="ECO:0007669"/>
    <property type="project" value="InterPro"/>
</dbReference>
<dbReference type="PANTHER" id="PTHR10465">
    <property type="entry name" value="TRANSMEMBRANE GTPASE FZO1"/>
    <property type="match status" value="1"/>
</dbReference>
<protein>
    <submittedName>
        <fullName evidence="9">Dynamin family GTPase</fullName>
    </submittedName>
</protein>
<dbReference type="PANTHER" id="PTHR10465:SF0">
    <property type="entry name" value="SARCALUMENIN"/>
    <property type="match status" value="1"/>
</dbReference>
<dbReference type="Proteomes" id="UP000075666">
    <property type="component" value="Unassembled WGS sequence"/>
</dbReference>
<keyword evidence="3" id="KW-0378">Hydrolase</keyword>
<keyword evidence="2" id="KW-0547">Nucleotide-binding</keyword>
<keyword evidence="4" id="KW-0342">GTP-binding</keyword>
<proteinExistence type="predicted"/>
<dbReference type="EMBL" id="CP066701">
    <property type="protein sequence ID" value="QQX24554.1"/>
    <property type="molecule type" value="Genomic_DNA"/>
</dbReference>
<reference evidence="8 10" key="1">
    <citation type="submission" date="2016-01" db="EMBL/GenBank/DDBJ databases">
        <title>Genome Sequences of Twelve Sporeforming Bacillus Species Isolated from Foods.</title>
        <authorList>
            <person name="Berendsen E.M."/>
            <person name="Wells-Bennik M.H."/>
            <person name="Krawcyk A.O."/>
            <person name="De Jong A."/>
            <person name="Holsappel S."/>
            <person name="Eijlander R.T."/>
            <person name="Kuipers O.P."/>
        </authorList>
    </citation>
    <scope>NUCLEOTIDE SEQUENCE [LARGE SCALE GENOMIC DNA]</scope>
    <source>
        <strain evidence="8 10">B4102</strain>
    </source>
</reference>
<evidence type="ECO:0000313" key="11">
    <source>
        <dbReference type="Proteomes" id="UP000595512"/>
    </source>
</evidence>
<evidence type="ECO:0000256" key="3">
    <source>
        <dbReference type="ARBA" id="ARBA00022801"/>
    </source>
</evidence>
<dbReference type="Gene3D" id="3.40.50.300">
    <property type="entry name" value="P-loop containing nucleotide triphosphate hydrolases"/>
    <property type="match status" value="2"/>
</dbReference>
<evidence type="ECO:0000256" key="2">
    <source>
        <dbReference type="ARBA" id="ARBA00022741"/>
    </source>
</evidence>
<dbReference type="GO" id="GO:0016020">
    <property type="term" value="C:membrane"/>
    <property type="evidence" value="ECO:0007669"/>
    <property type="project" value="UniProtKB-SubCell"/>
</dbReference>
<dbReference type="AlphaFoldDB" id="A0A150LB30"/>
<dbReference type="GO" id="GO:0005525">
    <property type="term" value="F:GTP binding"/>
    <property type="evidence" value="ECO:0007669"/>
    <property type="project" value="UniProtKB-KW"/>
</dbReference>
<dbReference type="Pfam" id="PF00350">
    <property type="entry name" value="Dynamin_N"/>
    <property type="match status" value="2"/>
</dbReference>
<dbReference type="RefSeq" id="WP_084347478.1">
    <property type="nucleotide sequence ID" value="NZ_CP066701.1"/>
</dbReference>
<organism evidence="8 10">
    <name type="scientific">Heyndrickxia sporothermodurans</name>
    <dbReference type="NCBI Taxonomy" id="46224"/>
    <lineage>
        <taxon>Bacteria</taxon>
        <taxon>Bacillati</taxon>
        <taxon>Bacillota</taxon>
        <taxon>Bacilli</taxon>
        <taxon>Bacillales</taxon>
        <taxon>Bacillaceae</taxon>
        <taxon>Heyndrickxia</taxon>
    </lineage>
</organism>
<dbReference type="STRING" id="46224.B4102_2475"/>
<feature type="coiled-coil region" evidence="6">
    <location>
        <begin position="944"/>
        <end position="971"/>
    </location>
</feature>
<sequence>MTKTMNKQHTEESINNLIGLIERFKQNGDWERVDKAKKLLKKRIDHEFIIAFCGHFSAGKSTMINSLLGDNVLPTSPIPTSANLVKVHKAANDYATVFYHDQSQLLFQAPYDFKKVKEFCKNGDVSEIEIGQATSDLAEGVTVMDTPGVDSTDDAHRISTESAIHLADIVFYVMDYNHVQSELNFMYTKDLLRNGVELYLIINQIDKHNDEELSFNDFQKSVKESFASWDVHPNGIFYTTLKKPEDPKNQFQTVKHLIQNTMNEKEERILTSTESSVHILVQEHFKWLKEEQEEKAKQYEEIVNQYPVEKRSTIFEDEENMVAQMDVLHTREEKWKQTFNNELDKILTNAYLMPFQTRELAESYLESVQSDFKVGFFGKKTELVRRERLDAFYKNLTTQVDTQLTWHLRQFAINQLKETKIVSDELQRRAQQLSIDFDATLITNSVKPGARLTGEYVLNYCDEITETIRKQARTTCQSFREDLWKTLKPEIESQYTTLESSLRKIKKVTNALRVLDQLESERNQKEENVYLPVSNVEESYRSLRNEWENNEKKIRIYSPENEKDVEKNIKSEKITETKKDNMSINTSLSVDSMIEKLKKAVFLLKDKKGFQRVTDVLAAKSERLENREYTIALFGAFSAGKSSFANALLGEKVLPVSPNPTTAAINRICPPTSEYKHGTAIVHLKSNQHVLEDVQKSLKFFGTNCDRLHDAENIIHKVIQSASGSDKEKIHLSFLNAFLLGFPKYKEKLGEDIVTDLHDFRGFVANESQSCFVESIDLYYDSELAQKGITLVDTPGADSINARHTGVAFEYIKNSDAILFVTYYNHAFSKADREFLIQLGRVKDAFELDKMFFIINAIDLANSEEELSEVQSYVHDQLTQYGIRFPRIFGVSSLLALSEDENTSRINLFKNEFNHFLETDLMKMTIQSAETEYQKGIQILDSYIATALEGKEEKENKKQELLKQKEKVHSLLTSSSSDFVVNKFSQEQKELLFYVKQRVFYRFPDFFKEAFNPAVIQKNNKGALNIALDDLLDSIGYDFSQELRATSLRLENIVKEAFAQQIHQLSEQIAKIQKDIQFSNFECNRMTTPTFPNAFEKVSKVSLEKSFKHFKNAKSFFEKNEKQLMQEELEELLRPLADEYIDQQGALIQQSFTIFIEQQFSRMIEEMLQDTIEQFNGWFEILDEHIDVNEWVEIRNQLAK</sequence>
<accession>A0A150LB30</accession>
<dbReference type="PATRIC" id="fig|46224.3.peg.1653"/>
<dbReference type="EMBL" id="LQYN01000025">
    <property type="protein sequence ID" value="KYD09209.1"/>
    <property type="molecule type" value="Genomic_DNA"/>
</dbReference>
<feature type="domain" description="Dynamin N-terminal" evidence="7">
    <location>
        <begin position="50"/>
        <end position="203"/>
    </location>
</feature>
<dbReference type="OrthoDB" id="5477114at2"/>
<dbReference type="KEGG" id="hspo:JGZ69_17485"/>
<feature type="domain" description="Dynamin N-terminal" evidence="7">
    <location>
        <begin position="631"/>
        <end position="857"/>
    </location>
</feature>
<evidence type="ECO:0000256" key="4">
    <source>
        <dbReference type="ARBA" id="ARBA00023134"/>
    </source>
</evidence>